<name>A0A7G9Z4D5_9EURY</name>
<dbReference type="EMBL" id="MT631601">
    <property type="protein sequence ID" value="QNO55047.1"/>
    <property type="molecule type" value="Genomic_DNA"/>
</dbReference>
<organism evidence="2">
    <name type="scientific">Candidatus Methanophaga sp. ANME-1 ERB7</name>
    <dbReference type="NCBI Taxonomy" id="2759913"/>
    <lineage>
        <taxon>Archaea</taxon>
        <taxon>Methanobacteriati</taxon>
        <taxon>Methanobacteriota</taxon>
        <taxon>Stenosarchaea group</taxon>
        <taxon>Methanomicrobia</taxon>
        <taxon>Candidatus Methanophagales</taxon>
        <taxon>Candidatus Methanophagaceae</taxon>
        <taxon>Candidatus Methanophaga</taxon>
    </lineage>
</organism>
<protein>
    <submittedName>
        <fullName evidence="2">Uncharacterized protein</fullName>
    </submittedName>
</protein>
<gene>
    <name evidence="1" type="ORF">FPOEFMDM_00032</name>
    <name evidence="2" type="ORF">MNNOGLJF_00033</name>
</gene>
<accession>A0A7G9Z4D5</accession>
<sequence>MNKEALEAIMATTLLVLSLFSPTAGAVSISYEADSEVDQSVST</sequence>
<dbReference type="AlphaFoldDB" id="A0A7G9Z4D5"/>
<reference evidence="2" key="1">
    <citation type="submission" date="2020-06" db="EMBL/GenBank/DDBJ databases">
        <title>Unique genomic features of the anaerobic methanotrophic archaea.</title>
        <authorList>
            <person name="Chadwick G.L."/>
            <person name="Skennerton C.T."/>
            <person name="Laso-Perez R."/>
            <person name="Leu A.O."/>
            <person name="Speth D.R."/>
            <person name="Yu H."/>
            <person name="Morgan-Lang C."/>
            <person name="Hatzenpichler R."/>
            <person name="Goudeau D."/>
            <person name="Malmstrom R."/>
            <person name="Brazelton W.J."/>
            <person name="Woyke T."/>
            <person name="Hallam S.J."/>
            <person name="Tyson G.W."/>
            <person name="Wegener G."/>
            <person name="Boetius A."/>
            <person name="Orphan V."/>
        </authorList>
    </citation>
    <scope>NUCLEOTIDE SEQUENCE</scope>
</reference>
<dbReference type="EMBL" id="MT631603">
    <property type="protein sequence ID" value="QNO55119.1"/>
    <property type="molecule type" value="Genomic_DNA"/>
</dbReference>
<evidence type="ECO:0000313" key="2">
    <source>
        <dbReference type="EMBL" id="QNO55119.1"/>
    </source>
</evidence>
<proteinExistence type="predicted"/>
<evidence type="ECO:0000313" key="1">
    <source>
        <dbReference type="EMBL" id="QNO55047.1"/>
    </source>
</evidence>